<feature type="region of interest" description="Disordered" evidence="1">
    <location>
        <begin position="1"/>
        <end position="25"/>
    </location>
</feature>
<organism evidence="3 4">
    <name type="scientific">Madurella mycetomatis</name>
    <dbReference type="NCBI Taxonomy" id="100816"/>
    <lineage>
        <taxon>Eukaryota</taxon>
        <taxon>Fungi</taxon>
        <taxon>Dikarya</taxon>
        <taxon>Ascomycota</taxon>
        <taxon>Pezizomycotina</taxon>
        <taxon>Sordariomycetes</taxon>
        <taxon>Sordariomycetidae</taxon>
        <taxon>Sordariales</taxon>
        <taxon>Sordariales incertae sedis</taxon>
        <taxon>Madurella</taxon>
    </lineage>
</organism>
<proteinExistence type="predicted"/>
<name>A0A175W254_9PEZI</name>
<evidence type="ECO:0000256" key="2">
    <source>
        <dbReference type="SAM" id="Phobius"/>
    </source>
</evidence>
<dbReference type="EMBL" id="LCTW02000151">
    <property type="protein sequence ID" value="KXX77635.1"/>
    <property type="molecule type" value="Genomic_DNA"/>
</dbReference>
<protein>
    <submittedName>
        <fullName evidence="3">Uncharacterized protein</fullName>
    </submittedName>
</protein>
<keyword evidence="2" id="KW-0812">Transmembrane</keyword>
<feature type="compositionally biased region" description="Pro residues" evidence="1">
    <location>
        <begin position="57"/>
        <end position="67"/>
    </location>
</feature>
<keyword evidence="2" id="KW-1133">Transmembrane helix</keyword>
<dbReference type="Proteomes" id="UP000078237">
    <property type="component" value="Unassembled WGS sequence"/>
</dbReference>
<dbReference type="VEuPathDB" id="FungiDB:MMYC01_205969"/>
<keyword evidence="4" id="KW-1185">Reference proteome</keyword>
<evidence type="ECO:0000313" key="3">
    <source>
        <dbReference type="EMBL" id="KXX77635.1"/>
    </source>
</evidence>
<comment type="caution">
    <text evidence="3">The sequence shown here is derived from an EMBL/GenBank/DDBJ whole genome shotgun (WGS) entry which is preliminary data.</text>
</comment>
<feature type="region of interest" description="Disordered" evidence="1">
    <location>
        <begin position="641"/>
        <end position="667"/>
    </location>
</feature>
<feature type="region of interest" description="Disordered" evidence="1">
    <location>
        <begin position="50"/>
        <end position="71"/>
    </location>
</feature>
<dbReference type="InterPro" id="IPR021514">
    <property type="entry name" value="DUF3176"/>
</dbReference>
<dbReference type="PANTHER" id="PTHR35394">
    <property type="entry name" value="DUF3176 DOMAIN-CONTAINING PROTEIN"/>
    <property type="match status" value="1"/>
</dbReference>
<dbReference type="Pfam" id="PF11374">
    <property type="entry name" value="DUF3176"/>
    <property type="match status" value="1"/>
</dbReference>
<dbReference type="STRING" id="100816.A0A175W254"/>
<gene>
    <name evidence="3" type="ORF">MMYC01_205969</name>
</gene>
<feature type="transmembrane region" description="Helical" evidence="2">
    <location>
        <begin position="183"/>
        <end position="201"/>
    </location>
</feature>
<dbReference type="OrthoDB" id="4589539at2759"/>
<evidence type="ECO:0000313" key="4">
    <source>
        <dbReference type="Proteomes" id="UP000078237"/>
    </source>
</evidence>
<dbReference type="PANTHER" id="PTHR35394:SF5">
    <property type="entry name" value="DUF3176 DOMAIN-CONTAINING PROTEIN"/>
    <property type="match status" value="1"/>
</dbReference>
<reference evidence="3 4" key="1">
    <citation type="journal article" date="2016" name="Genome Announc.">
        <title>Genome Sequence of Madurella mycetomatis mm55, Isolated from a Human Mycetoma Case in Sudan.</title>
        <authorList>
            <person name="Smit S."/>
            <person name="Derks M.F."/>
            <person name="Bervoets S."/>
            <person name="Fahal A."/>
            <person name="van Leeuwen W."/>
            <person name="van Belkum A."/>
            <person name="van de Sande W.W."/>
        </authorList>
    </citation>
    <scope>NUCLEOTIDE SEQUENCE [LARGE SCALE GENOMIC DNA]</scope>
    <source>
        <strain evidence="4">mm55</strain>
    </source>
</reference>
<sequence>MDPIHVQQPVGAWHPSADGPGANAHAAANRRSLQVVIENISDKNRMAMAPEAMGWSPPSPSPPPPHAPRNHQSPMRVWRVEIFFCAMSLASFITIIAVLRAYDGRALPELPMHITLNTFLAFFTTLTKGSFMTFLAECISQWKWNAFHTSPGRPLIDFDVLDRASRGVAGSIALLHRLKWRHLTSCAAIITVISIATTPVTQQMISYPTRRVPSSERIWVPYTRQWVTLPDVLTNIELARAVSDGMSRDVRDPVEHFPPLCPTGNCTFPTYTSLAVCTKSVDISHLLNVTRIENLEPSQWFGGPAFIELGMDQPRTAFNVSLPNGFSVITPAAFTAVQRTGHTTLGFADDPNANNFTTVARLFNIYSNEGNVSDPAYQPSDPRPGGLWEFRAVETLFHMCVNTYQTEVVAGRHTTTIVASNYEPLLSAEGNQPAPLVNCSTTWEFEGSIGSCPPEQVVSEGFTILRDPDDPEGLDPNRNFTVERTRIGVLSQALQLSVHVDITYTGEWGTHIIFNGPATVPYFTAMYGRGFNVTTQEEHLARLATYHNNTATALSNYIRAESPDAQEIAGTAWREETYVKIRWGWSAWLAVQLLASYLLLASTVVHTHRTGAPVWKSSALAAMMAPTEDVRSAVGSMENMKEGERHASSVNAKLKGGRLTSAEETHG</sequence>
<feature type="transmembrane region" description="Helical" evidence="2">
    <location>
        <begin position="114"/>
        <end position="136"/>
    </location>
</feature>
<keyword evidence="2" id="KW-0472">Membrane</keyword>
<accession>A0A175W254</accession>
<evidence type="ECO:0000256" key="1">
    <source>
        <dbReference type="SAM" id="MobiDB-lite"/>
    </source>
</evidence>
<feature type="transmembrane region" description="Helical" evidence="2">
    <location>
        <begin position="82"/>
        <end position="102"/>
    </location>
</feature>
<dbReference type="AlphaFoldDB" id="A0A175W254"/>